<dbReference type="SUPFAM" id="SSF52540">
    <property type="entry name" value="P-loop containing nucleoside triphosphate hydrolases"/>
    <property type="match status" value="1"/>
</dbReference>
<evidence type="ECO:0000256" key="3">
    <source>
        <dbReference type="ARBA" id="ARBA00022741"/>
    </source>
</evidence>
<evidence type="ECO:0000256" key="2">
    <source>
        <dbReference type="ARBA" id="ARBA00022448"/>
    </source>
</evidence>
<reference evidence="6 7" key="1">
    <citation type="journal article" date="2015" name="Genome Announc.">
        <title>Expanding the biotechnology potential of lactobacilli through comparative genomics of 213 strains and associated genera.</title>
        <authorList>
            <person name="Sun Z."/>
            <person name="Harris H.M."/>
            <person name="McCann A."/>
            <person name="Guo C."/>
            <person name="Argimon S."/>
            <person name="Zhang W."/>
            <person name="Yang X."/>
            <person name="Jeffery I.B."/>
            <person name="Cooney J.C."/>
            <person name="Kagawa T.F."/>
            <person name="Liu W."/>
            <person name="Song Y."/>
            <person name="Salvetti E."/>
            <person name="Wrobel A."/>
            <person name="Rasinkangas P."/>
            <person name="Parkhill J."/>
            <person name="Rea M.C."/>
            <person name="O'Sullivan O."/>
            <person name="Ritari J."/>
            <person name="Douillard F.P."/>
            <person name="Paul Ross R."/>
            <person name="Yang R."/>
            <person name="Briner A.E."/>
            <person name="Felis G.E."/>
            <person name="de Vos W.M."/>
            <person name="Barrangou R."/>
            <person name="Klaenhammer T.R."/>
            <person name="Caufield P.W."/>
            <person name="Cui Y."/>
            <person name="Zhang H."/>
            <person name="O'Toole P.W."/>
        </authorList>
    </citation>
    <scope>NUCLEOTIDE SEQUENCE [LARGE SCALE GENOMIC DNA]</scope>
    <source>
        <strain evidence="6 7">DSM 16991</strain>
    </source>
</reference>
<dbReference type="GO" id="GO:0016887">
    <property type="term" value="F:ATP hydrolysis activity"/>
    <property type="evidence" value="ECO:0007669"/>
    <property type="project" value="InterPro"/>
</dbReference>
<dbReference type="PANTHER" id="PTHR42711:SF5">
    <property type="entry name" value="ABC TRANSPORTER ATP-BINDING PROTEIN NATA"/>
    <property type="match status" value="1"/>
</dbReference>
<keyword evidence="4 6" id="KW-0067">ATP-binding</keyword>
<keyword evidence="2" id="KW-0813">Transport</keyword>
<dbReference type="AlphaFoldDB" id="A0A0R1XR08"/>
<dbReference type="eggNOG" id="COG1131">
    <property type="taxonomic scope" value="Bacteria"/>
</dbReference>
<keyword evidence="3" id="KW-0547">Nucleotide-binding</keyword>
<dbReference type="Proteomes" id="UP000050949">
    <property type="component" value="Unassembled WGS sequence"/>
</dbReference>
<protein>
    <submittedName>
        <fullName evidence="6">Abc transporteratp-binding protein</fullName>
    </submittedName>
</protein>
<dbReference type="InterPro" id="IPR003439">
    <property type="entry name" value="ABC_transporter-like_ATP-bd"/>
</dbReference>
<evidence type="ECO:0000256" key="4">
    <source>
        <dbReference type="ARBA" id="ARBA00022840"/>
    </source>
</evidence>
<gene>
    <name evidence="6" type="ORF">FC91_GL000495</name>
</gene>
<dbReference type="InterPro" id="IPR003593">
    <property type="entry name" value="AAA+_ATPase"/>
</dbReference>
<dbReference type="OrthoDB" id="9804819at2"/>
<dbReference type="InterPro" id="IPR050763">
    <property type="entry name" value="ABC_transporter_ATP-binding"/>
</dbReference>
<comment type="caution">
    <text evidence="6">The sequence shown here is derived from an EMBL/GenBank/DDBJ whole genome shotgun (WGS) entry which is preliminary data.</text>
</comment>
<name>A0A0R1XR08_9LACO</name>
<accession>A0A0R1XR08</accession>
<evidence type="ECO:0000259" key="5">
    <source>
        <dbReference type="PROSITE" id="PS50893"/>
    </source>
</evidence>
<organism evidence="6 7">
    <name type="scientific">Schleiferilactobacillus harbinensis DSM 16991</name>
    <dbReference type="NCBI Taxonomy" id="1122147"/>
    <lineage>
        <taxon>Bacteria</taxon>
        <taxon>Bacillati</taxon>
        <taxon>Bacillota</taxon>
        <taxon>Bacilli</taxon>
        <taxon>Lactobacillales</taxon>
        <taxon>Lactobacillaceae</taxon>
        <taxon>Schleiferilactobacillus</taxon>
    </lineage>
</organism>
<evidence type="ECO:0000313" key="6">
    <source>
        <dbReference type="EMBL" id="KRM29478.1"/>
    </source>
</evidence>
<sequence>MLMLLSAAHLKKTYHTAHAVSFTAVSDVSFDVAAGHIVGFLGPNGAGKTTTIKMLLGLITPTQGTIQINGQQPLQALCSVGAVLEGIRNLYWRLSPAENFDYWGGLRGIPHQTARQRGLANLARFGLSAKANQPVRELSRGMQQIVAICCALIHQPKLLLPDEPTLGLDLPAVEKIQTIIRQLVAETQLGVLLTTHDMGVAQALADDLLMIDRGKIAFRGRTASALAGFSPETYALAFTTPPSPAVISQLTALGTLSQPAATTLLITLPNPAYLSQLLGVLSRLPLTAITKKQADLAALFKHVLASPKKEGEDHAYRPAK</sequence>
<proteinExistence type="inferred from homology"/>
<dbReference type="PANTHER" id="PTHR42711">
    <property type="entry name" value="ABC TRANSPORTER ATP-BINDING PROTEIN"/>
    <property type="match status" value="1"/>
</dbReference>
<dbReference type="InterPro" id="IPR027417">
    <property type="entry name" value="P-loop_NTPase"/>
</dbReference>
<dbReference type="GO" id="GO:0005524">
    <property type="term" value="F:ATP binding"/>
    <property type="evidence" value="ECO:0007669"/>
    <property type="project" value="UniProtKB-KW"/>
</dbReference>
<evidence type="ECO:0000313" key="7">
    <source>
        <dbReference type="Proteomes" id="UP000050949"/>
    </source>
</evidence>
<comment type="similarity">
    <text evidence="1">Belongs to the ABC transporter superfamily.</text>
</comment>
<evidence type="ECO:0000256" key="1">
    <source>
        <dbReference type="ARBA" id="ARBA00005417"/>
    </source>
</evidence>
<dbReference type="PROSITE" id="PS50893">
    <property type="entry name" value="ABC_TRANSPORTER_2"/>
    <property type="match status" value="1"/>
</dbReference>
<dbReference type="Gene3D" id="3.40.50.300">
    <property type="entry name" value="P-loop containing nucleotide triphosphate hydrolases"/>
    <property type="match status" value="1"/>
</dbReference>
<dbReference type="PATRIC" id="fig|1122147.4.peg.516"/>
<dbReference type="EMBL" id="AZFW01000013">
    <property type="protein sequence ID" value="KRM29478.1"/>
    <property type="molecule type" value="Genomic_DNA"/>
</dbReference>
<feature type="domain" description="ABC transporter" evidence="5">
    <location>
        <begin position="5"/>
        <end position="238"/>
    </location>
</feature>
<dbReference type="SMART" id="SM00382">
    <property type="entry name" value="AAA"/>
    <property type="match status" value="1"/>
</dbReference>
<dbReference type="Pfam" id="PF00005">
    <property type="entry name" value="ABC_tran"/>
    <property type="match status" value="1"/>
</dbReference>